<dbReference type="OrthoDB" id="7168798at2"/>
<dbReference type="Proteomes" id="UP000006512">
    <property type="component" value="Unassembled WGS sequence"/>
</dbReference>
<dbReference type="HOGENOM" id="CLU_632598_0_0_5"/>
<reference evidence="2" key="1">
    <citation type="submission" date="2011-03" db="EMBL/GenBank/DDBJ databases">
        <title>Draft genome sequence of Brevundimonas diminuta.</title>
        <authorList>
            <person name="Brown P.J.B."/>
            <person name="Buechlein A."/>
            <person name="Hemmerich C."/>
            <person name="Brun Y.V."/>
        </authorList>
    </citation>
    <scope>NUCLEOTIDE SEQUENCE [LARGE SCALE GENOMIC DNA]</scope>
    <source>
        <strain evidence="2">C19</strain>
    </source>
</reference>
<name>F4QPH8_9CAUL</name>
<evidence type="ECO:0000313" key="1">
    <source>
        <dbReference type="EMBL" id="EGF91236.1"/>
    </source>
</evidence>
<accession>F4QPH8</accession>
<protein>
    <submittedName>
        <fullName evidence="1">Uncharacterized protein</fullName>
    </submittedName>
</protein>
<proteinExistence type="predicted"/>
<keyword evidence="2" id="KW-1185">Reference proteome</keyword>
<dbReference type="eggNOG" id="COG3706">
    <property type="taxonomic scope" value="Bacteria"/>
</dbReference>
<organism evidence="1 2">
    <name type="scientific">Asticcacaulis biprosthecium C19</name>
    <dbReference type="NCBI Taxonomy" id="715226"/>
    <lineage>
        <taxon>Bacteria</taxon>
        <taxon>Pseudomonadati</taxon>
        <taxon>Pseudomonadota</taxon>
        <taxon>Alphaproteobacteria</taxon>
        <taxon>Caulobacterales</taxon>
        <taxon>Caulobacteraceae</taxon>
        <taxon>Asticcacaulis</taxon>
    </lineage>
</organism>
<gene>
    <name evidence="1" type="ORF">ABI_26510</name>
</gene>
<dbReference type="EMBL" id="GL883078">
    <property type="protein sequence ID" value="EGF91236.1"/>
    <property type="molecule type" value="Genomic_DNA"/>
</dbReference>
<sequence>MSAPEVHTTDLLTQDATGRIFLTLAQDDAAEIVERLRETHADLQGRAYLIRLDILVERLGARWEIKRDLVFDHLKTTFERKFKEPDWCIKINDDSFLAVILTLGEYKGALSAAELWYAAGQFFVGDVSGAPPPLFEALADDVDRLRLIPIDLNTYFDRADARPFRATEAPLPQAASDAAPRAATSVGTMVAMRRPSSSGAAIMVGGRELRIASALEPVFEMKKLAMIGHRFEPTVTEATGFPLDARAIAGLDWGDREQVDLANIEQGLKLLKMRHPDQRKMVMMIPAAFSTFASAKARARLMPMVSQAAQEMRLKVLFEIRHLNGVPQGRAAEVVSMLKPYCMTALGHAGAEPRAISGLRDRGLAGAVVDYDGARRDDGALEVYLTTFTAAARAATGACMIQGFDSLRQMAVARLAGVSHASLKASALTAARG</sequence>
<dbReference type="STRING" id="715226.ABI_26510"/>
<dbReference type="AlphaFoldDB" id="F4QPH8"/>
<evidence type="ECO:0000313" key="2">
    <source>
        <dbReference type="Proteomes" id="UP000006512"/>
    </source>
</evidence>
<dbReference type="RefSeq" id="WP_006273432.1">
    <property type="nucleotide sequence ID" value="NZ_GL883078.1"/>
</dbReference>